<keyword evidence="3" id="KW-0862">Zinc</keyword>
<dbReference type="InterPro" id="IPR050869">
    <property type="entry name" value="H3K4_H4K5_MeTrfase"/>
</dbReference>
<dbReference type="Gene3D" id="2.170.270.10">
    <property type="entry name" value="SET domain"/>
    <property type="match status" value="1"/>
</dbReference>
<organism evidence="7 8">
    <name type="scientific">Coccomyxa viridis</name>
    <dbReference type="NCBI Taxonomy" id="1274662"/>
    <lineage>
        <taxon>Eukaryota</taxon>
        <taxon>Viridiplantae</taxon>
        <taxon>Chlorophyta</taxon>
        <taxon>core chlorophytes</taxon>
        <taxon>Trebouxiophyceae</taxon>
        <taxon>Trebouxiophyceae incertae sedis</taxon>
        <taxon>Coccomyxaceae</taxon>
        <taxon>Coccomyxa</taxon>
    </lineage>
</organism>
<feature type="domain" description="SET" evidence="5">
    <location>
        <begin position="1"/>
        <end position="237"/>
    </location>
</feature>
<comment type="caution">
    <text evidence="7">The sequence shown here is derived from an EMBL/GenBank/DDBJ whole genome shotgun (WGS) entry which is preliminary data.</text>
</comment>
<dbReference type="InterPro" id="IPR002893">
    <property type="entry name" value="Znf_MYND"/>
</dbReference>
<dbReference type="Gene3D" id="1.10.220.160">
    <property type="match status" value="1"/>
</dbReference>
<evidence type="ECO:0000256" key="3">
    <source>
        <dbReference type="ARBA" id="ARBA00022833"/>
    </source>
</evidence>
<keyword evidence="2 4" id="KW-0863">Zinc-finger</keyword>
<evidence type="ECO:0000256" key="2">
    <source>
        <dbReference type="ARBA" id="ARBA00022771"/>
    </source>
</evidence>
<dbReference type="PANTHER" id="PTHR12197">
    <property type="entry name" value="HISTONE-LYSINE N-METHYLTRANSFERASE SMYD"/>
    <property type="match status" value="1"/>
</dbReference>
<evidence type="ECO:0000256" key="4">
    <source>
        <dbReference type="PROSITE-ProRule" id="PRU00134"/>
    </source>
</evidence>
<keyword evidence="8" id="KW-1185">Reference proteome</keyword>
<dbReference type="InterPro" id="IPR046341">
    <property type="entry name" value="SET_dom_sf"/>
</dbReference>
<evidence type="ECO:0000259" key="6">
    <source>
        <dbReference type="PROSITE" id="PS50865"/>
    </source>
</evidence>
<evidence type="ECO:0000313" key="8">
    <source>
        <dbReference type="Proteomes" id="UP001497392"/>
    </source>
</evidence>
<dbReference type="Proteomes" id="UP001497392">
    <property type="component" value="Unassembled WGS sequence"/>
</dbReference>
<evidence type="ECO:0000256" key="1">
    <source>
        <dbReference type="ARBA" id="ARBA00022723"/>
    </source>
</evidence>
<dbReference type="Pfam" id="PF00856">
    <property type="entry name" value="SET"/>
    <property type="match status" value="1"/>
</dbReference>
<dbReference type="Pfam" id="PF01753">
    <property type="entry name" value="zf-MYND"/>
    <property type="match status" value="1"/>
</dbReference>
<dbReference type="SMART" id="SM00317">
    <property type="entry name" value="SET"/>
    <property type="match status" value="1"/>
</dbReference>
<dbReference type="InterPro" id="IPR001214">
    <property type="entry name" value="SET_dom"/>
</dbReference>
<dbReference type="Gene3D" id="1.25.40.10">
    <property type="entry name" value="Tetratricopeptide repeat domain"/>
    <property type="match status" value="1"/>
</dbReference>
<gene>
    <name evidence="7" type="primary">g12082</name>
    <name evidence="7" type="ORF">VP750_LOCUS10776</name>
</gene>
<dbReference type="InterPro" id="IPR011990">
    <property type="entry name" value="TPR-like_helical_dom_sf"/>
</dbReference>
<dbReference type="Gene3D" id="6.10.140.2220">
    <property type="match status" value="1"/>
</dbReference>
<dbReference type="PROSITE" id="PS50865">
    <property type="entry name" value="ZF_MYND_2"/>
    <property type="match status" value="1"/>
</dbReference>
<accession>A0ABP1GC61</accession>
<proteinExistence type="predicted"/>
<dbReference type="PROSITE" id="PS50280">
    <property type="entry name" value="SET"/>
    <property type="match status" value="1"/>
</dbReference>
<feature type="domain" description="MYND-type" evidence="6">
    <location>
        <begin position="47"/>
        <end position="86"/>
    </location>
</feature>
<dbReference type="EMBL" id="CAXHTA020000019">
    <property type="protein sequence ID" value="CAL5228870.1"/>
    <property type="molecule type" value="Genomic_DNA"/>
</dbReference>
<evidence type="ECO:0000259" key="5">
    <source>
        <dbReference type="PROSITE" id="PS50280"/>
    </source>
</evidence>
<evidence type="ECO:0000313" key="7">
    <source>
        <dbReference type="EMBL" id="CAL5228870.1"/>
    </source>
</evidence>
<protein>
    <submittedName>
        <fullName evidence="7">G12082 protein</fullName>
    </submittedName>
</protein>
<sequence length="530" mass="58373">MQEYQIVHAAGRGRCFEAAKSFRPGDKIYSEEPYEAVLYDDSAANRCHHTFKDPEKLHRCTGCRFARYSSRDAQKAAWANGHKEECAALKACAPRTPPATIRLAARVLWRHHRTSHNRDGLPECLETLEHHWDKLPDSRKQTFAQMAVLTREYMSGAGSMEAVEPKLIAYLIARFSCNNHTICNDELQMVGVGLYPVGAMVNHSCTPNAMQSFAGRRIVFRAIRPIAAGDEVTISYVELAATRAERRAALLAGYCFDIDAGRDPAAQLLAEKVLPEYKGVRAELKIYSAPPHSMDKCDAELTSLSPDIGANVALQDFTKASLHPAAPQESALEDEGLGSQPVTMTQGPGIVIECWRTAGSQGEPQLLQEAEACAKIFCGAYVEHRNAEASTAAGSPSGAIAAAARGLEHLDSCLPQSKDHIWRLRLLTVMLKAQILQGGCWYEALLVAEQITPFYERLYPQVWPNMGLHQASIAKLASLLERDDTALRATQAAVDTLKYTHPDSSILQHQLHLRHALLDVRASQPSLDTD</sequence>
<name>A0ABP1GC61_9CHLO</name>
<keyword evidence="1" id="KW-0479">Metal-binding</keyword>
<dbReference type="PANTHER" id="PTHR12197:SF251">
    <property type="entry name" value="EG:BACR7C10.4 PROTEIN"/>
    <property type="match status" value="1"/>
</dbReference>
<dbReference type="SUPFAM" id="SSF82199">
    <property type="entry name" value="SET domain"/>
    <property type="match status" value="1"/>
</dbReference>
<reference evidence="7 8" key="1">
    <citation type="submission" date="2024-06" db="EMBL/GenBank/DDBJ databases">
        <authorList>
            <person name="Kraege A."/>
            <person name="Thomma B."/>
        </authorList>
    </citation>
    <scope>NUCLEOTIDE SEQUENCE [LARGE SCALE GENOMIC DNA]</scope>
</reference>